<comment type="caution">
    <text evidence="2">The sequence shown here is derived from an EMBL/GenBank/DDBJ whole genome shotgun (WGS) entry which is preliminary data.</text>
</comment>
<gene>
    <name evidence="2" type="ORF">E0H73_33960</name>
</gene>
<dbReference type="RefSeq" id="WP_131363342.1">
    <property type="nucleotide sequence ID" value="NZ_SJKB01000013.1"/>
</dbReference>
<feature type="region of interest" description="Disordered" evidence="1">
    <location>
        <begin position="1"/>
        <end position="24"/>
    </location>
</feature>
<name>A0A4R0K7P0_9ACTN</name>
<proteinExistence type="predicted"/>
<evidence type="ECO:0000313" key="3">
    <source>
        <dbReference type="Proteomes" id="UP000291144"/>
    </source>
</evidence>
<dbReference type="OrthoDB" id="3828546at2"/>
<keyword evidence="3" id="KW-1185">Reference proteome</keyword>
<reference evidence="2 3" key="1">
    <citation type="submission" date="2019-02" db="EMBL/GenBank/DDBJ databases">
        <title>Kribbella capetownensis sp. nov. and Kribbella speibonae sp. nov., isolated from soil.</title>
        <authorList>
            <person name="Curtis S.M."/>
            <person name="Norton I."/>
            <person name="Everest G.J."/>
            <person name="Meyers P.R."/>
        </authorList>
    </citation>
    <scope>NUCLEOTIDE SEQUENCE [LARGE SCALE GENOMIC DNA]</scope>
    <source>
        <strain evidence="2 3">NRRL B-24813</strain>
    </source>
</reference>
<dbReference type="EMBL" id="SJKB01000013">
    <property type="protein sequence ID" value="TCC56161.1"/>
    <property type="molecule type" value="Genomic_DNA"/>
</dbReference>
<dbReference type="Proteomes" id="UP000291144">
    <property type="component" value="Unassembled WGS sequence"/>
</dbReference>
<evidence type="ECO:0000313" key="2">
    <source>
        <dbReference type="EMBL" id="TCC56161.1"/>
    </source>
</evidence>
<dbReference type="AlphaFoldDB" id="A0A4R0K7P0"/>
<evidence type="ECO:0000256" key="1">
    <source>
        <dbReference type="SAM" id="MobiDB-lite"/>
    </source>
</evidence>
<sequence length="93" mass="10365">MWREHDRFPLSALDPGGSRPPQAIGRPFGLRFVVYSPGRPRFTRPEVTLCPQRQIGLVGGVPTSEVMPMAATMTSYESDGKDVLTVDWMTDDK</sequence>
<accession>A0A4R0K7P0</accession>
<protein>
    <submittedName>
        <fullName evidence="2">Uncharacterized protein</fullName>
    </submittedName>
</protein>
<organism evidence="2 3">
    <name type="scientific">Kribbella pittospori</name>
    <dbReference type="NCBI Taxonomy" id="722689"/>
    <lineage>
        <taxon>Bacteria</taxon>
        <taxon>Bacillati</taxon>
        <taxon>Actinomycetota</taxon>
        <taxon>Actinomycetes</taxon>
        <taxon>Propionibacteriales</taxon>
        <taxon>Kribbellaceae</taxon>
        <taxon>Kribbella</taxon>
    </lineage>
</organism>